<reference evidence="3" key="1">
    <citation type="submission" date="2022-10" db="EMBL/GenBank/DDBJ databases">
        <authorList>
            <person name="Chen Y."/>
            <person name="Dougan E. K."/>
            <person name="Chan C."/>
            <person name="Rhodes N."/>
            <person name="Thang M."/>
        </authorList>
    </citation>
    <scope>NUCLEOTIDE SEQUENCE</scope>
</reference>
<protein>
    <submittedName>
        <fullName evidence="3">Uncharacterized protein</fullName>
    </submittedName>
</protein>
<feature type="region of interest" description="Disordered" evidence="2">
    <location>
        <begin position="562"/>
        <end position="640"/>
    </location>
</feature>
<dbReference type="EMBL" id="CAMXCT010003668">
    <property type="protein sequence ID" value="CAI4005676.1"/>
    <property type="molecule type" value="Genomic_DNA"/>
</dbReference>
<evidence type="ECO:0000256" key="1">
    <source>
        <dbReference type="ARBA" id="ARBA00023172"/>
    </source>
</evidence>
<feature type="compositionally biased region" description="Basic residues" evidence="2">
    <location>
        <begin position="160"/>
        <end position="169"/>
    </location>
</feature>
<feature type="region of interest" description="Disordered" evidence="2">
    <location>
        <begin position="767"/>
        <end position="788"/>
    </location>
</feature>
<dbReference type="OrthoDB" id="641149at2759"/>
<keyword evidence="1" id="KW-0233">DNA recombination</keyword>
<dbReference type="InterPro" id="IPR011010">
    <property type="entry name" value="DNA_brk_join_enz"/>
</dbReference>
<dbReference type="InterPro" id="IPR013762">
    <property type="entry name" value="Integrase-like_cat_sf"/>
</dbReference>
<name>A0A9P1D9G9_9DINO</name>
<dbReference type="Proteomes" id="UP001152797">
    <property type="component" value="Unassembled WGS sequence"/>
</dbReference>
<dbReference type="GO" id="GO:0003677">
    <property type="term" value="F:DNA binding"/>
    <property type="evidence" value="ECO:0007669"/>
    <property type="project" value="InterPro"/>
</dbReference>
<feature type="region of interest" description="Disordered" evidence="2">
    <location>
        <begin position="340"/>
        <end position="401"/>
    </location>
</feature>
<evidence type="ECO:0000313" key="4">
    <source>
        <dbReference type="EMBL" id="CAL4792988.1"/>
    </source>
</evidence>
<feature type="compositionally biased region" description="Basic residues" evidence="2">
    <location>
        <begin position="488"/>
        <end position="498"/>
    </location>
</feature>
<feature type="compositionally biased region" description="Acidic residues" evidence="2">
    <location>
        <begin position="92"/>
        <end position="108"/>
    </location>
</feature>
<comment type="caution">
    <text evidence="3">The sequence shown here is derived from an EMBL/GenBank/DDBJ whole genome shotgun (WGS) entry which is preliminary data.</text>
</comment>
<feature type="compositionally biased region" description="Basic residues" evidence="2">
    <location>
        <begin position="578"/>
        <end position="588"/>
    </location>
</feature>
<sequence>MFCAKCRQLKPHGNDTWCLSCSAWEQLGHEISAAWSNPALRSVAGEAVIATTQQVRALRSFALSLKSAGDSRAAHSAASGKGSARSVKEEDAHEDEEDLESETAESGESEAPLGVTAKADPARRPPEPKEPPRNHRSPPRERRDREDTERPDRERSERGTKKKEKKKNRGDRGRRGGRRHCGLYRQLEDPDIRVRQRPPAGFWDTPREEAWNALVLSRGCIIEALLPNGVLGEEVDVWGGFLVMESRLNSADSSWLLDVKSLGCSSPEVTRELSGFFNRKPGRLHLCTDSFCTLDSDGVLHVQRLRTYSVEGFHRSYLTHYVRGQMKKWLKEAGLLADDDQEEVEPPVIGERARGRGKEAPKASPKVAGGAPKTKLKEPATEPKRRRPAKEEEEERREALRRRLRAARDKMSLGAGGSAAPRESAVHGDAALEIEEADTISIASSSPGYSASVLDENLATGTLMQPLGRGPQRVANAPHVPGSAGPAVKKKKKKKRQKAAKEKTEGIDNLQLVATSGGTTNSLQKQLLQRAAETSQLQLLKRKQSHKKNSLAAAGKALVQILTKSGKDGKHSKEESKKKRRRRKRKIKREGGGDPNSPSGSSPTSSGDDGSGTYSEESSEESVGDQMEAPLRKKSKRRPGSVLQLLVAHARQQLDQTAKVEVAPEGTDPTTGVKLASYFNICIRPQLGQAMTQIREMHHLSNTMDCLRRGDLGLVGDLLASRFISLHQSVLDGSWQAARHLEILPMEEVSAAGQSIVLKARKHARLTAKASAKRRHEQDKGEARRERNVKDGALAWAERRSPNWMSANVGQLTVSLREALGACTSYKQTGCVLAWWMVVEERWRLSDSFTQELWGSLFEKAAARAQSRARGKGATFPLREGELSEFVATYSRLPLGDAIAPENVEAWSHQAWLFLMMCCLNRLAGHSAHLLPGRWTSSERQCTRSLHAAVTRRLAKDAQQEPMSEADWQKDVRSKRVGYSGEEITSCHVLTWAQIESSLPPEGHGGCIDALDWVGPRTRDFLLNPERLLKPVADVDLPRMPGRVHIDPHDKPKIAGELVRRNICSWLPLSQVYQVGGTKVLNGLFGVSKPSVLGDGRPVLRLIMNLTGSNSTQWQLQGGCESLPSITCWQSVVLDGNETLSLFQSDMSSAFYLFRVPKVWHPYLAFNVCVSGETIGLAPGVEFCLVCNVIPMGWLNSVGIMQEISENLLKRSPLNELNQICRGRPLPAWMNEIIKESVDIDSSWFHVYLDNFCAGERLVPDGSATRGSRCHDLAEQSWLEAGVITSAKKRVSAAQQITELGAEICGETQTLGVGMDKTLRLILGTLWLSMQRILNRKHLQIMAGRWVFQLQFRRPGMAVMQDIWKFIGGKAKITHRLKQSVRRELFMLVCLSPLWHCFLGASVAEKIVATDASETGGAVGTAETLTAEGVDFLQGAKKVEMGDGSIPSPILLISLFNGIGGCFRAYDSVGVLPMGRVAVECDAGANRITSRRWPGTEFEEFGCSIVVKHAVENVASMDAEACQEISSVLGSVPYLLDCVQAVPMRRPRYAWVSEDLDGSIEGVEVHPNTYWRDVFAYADYPLTSQWLAPDRIWEGEASSHHGFPILIWPVDWAWHQVSEHIYEVQENLHDVDHFVCVWIKKMWRSGEPLLTIGDGLCALQYFEPTTRRQLHHAWKLFTVWRRIEVPSRAPPLTRQLMRGMAAYEMEHGRLEMTVMLLLGFTCLLRTGELLNLTIHDFSLGKDSGVCALKQTKSGRRDNVNEVVAFDDMITLESVRELIKFRQISSTGIKLWSGTPAFFRQQFRLLCDTFDLSAHEFRPYSLRRGGATHLFQSTNSMEAALTKGRWQSMPSGMPAVRHVGGDADTLEWS</sequence>
<reference evidence="4 5" key="2">
    <citation type="submission" date="2024-05" db="EMBL/GenBank/DDBJ databases">
        <authorList>
            <person name="Chen Y."/>
            <person name="Shah S."/>
            <person name="Dougan E. K."/>
            <person name="Thang M."/>
            <person name="Chan C."/>
        </authorList>
    </citation>
    <scope>NUCLEOTIDE SEQUENCE [LARGE SCALE GENOMIC DNA]</scope>
</reference>
<accession>A0A9P1D9G9</accession>
<feature type="region of interest" description="Disordered" evidence="2">
    <location>
        <begin position="69"/>
        <end position="183"/>
    </location>
</feature>
<evidence type="ECO:0000313" key="5">
    <source>
        <dbReference type="Proteomes" id="UP001152797"/>
    </source>
</evidence>
<dbReference type="EMBL" id="CAMXCT030003668">
    <property type="protein sequence ID" value="CAL4792988.1"/>
    <property type="molecule type" value="Genomic_DNA"/>
</dbReference>
<organism evidence="3">
    <name type="scientific">Cladocopium goreaui</name>
    <dbReference type="NCBI Taxonomy" id="2562237"/>
    <lineage>
        <taxon>Eukaryota</taxon>
        <taxon>Sar</taxon>
        <taxon>Alveolata</taxon>
        <taxon>Dinophyceae</taxon>
        <taxon>Suessiales</taxon>
        <taxon>Symbiodiniaceae</taxon>
        <taxon>Cladocopium</taxon>
    </lineage>
</organism>
<feature type="compositionally biased region" description="Basic and acidic residues" evidence="2">
    <location>
        <begin position="351"/>
        <end position="361"/>
    </location>
</feature>
<proteinExistence type="predicted"/>
<feature type="compositionally biased region" description="Basic and acidic residues" evidence="2">
    <location>
        <begin position="120"/>
        <end position="159"/>
    </location>
</feature>
<dbReference type="GO" id="GO:0015074">
    <property type="term" value="P:DNA integration"/>
    <property type="evidence" value="ECO:0007669"/>
    <property type="project" value="InterPro"/>
</dbReference>
<keyword evidence="5" id="KW-1185">Reference proteome</keyword>
<gene>
    <name evidence="3" type="ORF">C1SCF055_LOCUS31381</name>
</gene>
<feature type="compositionally biased region" description="Low complexity" evidence="2">
    <location>
        <begin position="595"/>
        <end position="616"/>
    </location>
</feature>
<evidence type="ECO:0000256" key="2">
    <source>
        <dbReference type="SAM" id="MobiDB-lite"/>
    </source>
</evidence>
<dbReference type="EMBL" id="CAMXCT020003668">
    <property type="protein sequence ID" value="CAL1159051.1"/>
    <property type="molecule type" value="Genomic_DNA"/>
</dbReference>
<dbReference type="GO" id="GO:0006310">
    <property type="term" value="P:DNA recombination"/>
    <property type="evidence" value="ECO:0007669"/>
    <property type="project" value="UniProtKB-KW"/>
</dbReference>
<dbReference type="Gene3D" id="1.10.443.10">
    <property type="entry name" value="Intergrase catalytic core"/>
    <property type="match status" value="1"/>
</dbReference>
<feature type="compositionally biased region" description="Basic and acidic residues" evidence="2">
    <location>
        <begin position="776"/>
        <end position="788"/>
    </location>
</feature>
<feature type="compositionally biased region" description="Basic and acidic residues" evidence="2">
    <location>
        <begin position="565"/>
        <end position="577"/>
    </location>
</feature>
<feature type="compositionally biased region" description="Low complexity" evidence="2">
    <location>
        <begin position="74"/>
        <end position="85"/>
    </location>
</feature>
<evidence type="ECO:0000313" key="3">
    <source>
        <dbReference type="EMBL" id="CAI4005676.1"/>
    </source>
</evidence>
<dbReference type="SUPFAM" id="SSF56349">
    <property type="entry name" value="DNA breaking-rejoining enzymes"/>
    <property type="match status" value="1"/>
</dbReference>
<feature type="region of interest" description="Disordered" evidence="2">
    <location>
        <begin position="477"/>
        <end position="505"/>
    </location>
</feature>